<feature type="transmembrane region" description="Helical" evidence="6">
    <location>
        <begin position="129"/>
        <end position="149"/>
    </location>
</feature>
<evidence type="ECO:0000256" key="6">
    <source>
        <dbReference type="SAM" id="Phobius"/>
    </source>
</evidence>
<dbReference type="GO" id="GO:0016020">
    <property type="term" value="C:membrane"/>
    <property type="evidence" value="ECO:0007669"/>
    <property type="project" value="UniProtKB-SubCell"/>
</dbReference>
<feature type="transmembrane region" description="Helical" evidence="6">
    <location>
        <begin position="17"/>
        <end position="38"/>
    </location>
</feature>
<evidence type="ECO:0000256" key="3">
    <source>
        <dbReference type="ARBA" id="ARBA00022989"/>
    </source>
</evidence>
<evidence type="ECO:0000256" key="4">
    <source>
        <dbReference type="ARBA" id="ARBA00023136"/>
    </source>
</evidence>
<comment type="similarity">
    <text evidence="5">Belongs to the SAT4 family.</text>
</comment>
<dbReference type="PANTHER" id="PTHR33048">
    <property type="entry name" value="PTH11-LIKE INTEGRAL MEMBRANE PROTEIN (AFU_ORTHOLOGUE AFUA_5G11245)"/>
    <property type="match status" value="1"/>
</dbReference>
<keyword evidence="3 6" id="KW-1133">Transmembrane helix</keyword>
<keyword evidence="2 6" id="KW-0812">Transmembrane</keyword>
<protein>
    <recommendedName>
        <fullName evidence="7">Rhodopsin domain-containing protein</fullName>
    </recommendedName>
</protein>
<dbReference type="EMBL" id="QJNU01000156">
    <property type="protein sequence ID" value="RYP05796.1"/>
    <property type="molecule type" value="Genomic_DNA"/>
</dbReference>
<dbReference type="STRING" id="155417.A0A4Q4TG23"/>
<gene>
    <name evidence="8" type="ORF">DL764_003565</name>
</gene>
<proteinExistence type="inferred from homology"/>
<name>A0A4Q4TG23_9PEZI</name>
<feature type="transmembrane region" description="Helical" evidence="6">
    <location>
        <begin position="173"/>
        <end position="194"/>
    </location>
</feature>
<keyword evidence="9" id="KW-1185">Reference proteome</keyword>
<reference evidence="8 9" key="1">
    <citation type="submission" date="2018-06" db="EMBL/GenBank/DDBJ databases">
        <title>Complete Genomes of Monosporascus.</title>
        <authorList>
            <person name="Robinson A.J."/>
            <person name="Natvig D.O."/>
        </authorList>
    </citation>
    <scope>NUCLEOTIDE SEQUENCE [LARGE SCALE GENOMIC DNA]</scope>
    <source>
        <strain evidence="8 9">CBS 110550</strain>
    </source>
</reference>
<dbReference type="PANTHER" id="PTHR33048:SF55">
    <property type="entry name" value="INTEGRAL MEMBRANE PROTEIN"/>
    <property type="match status" value="1"/>
</dbReference>
<evidence type="ECO:0000256" key="1">
    <source>
        <dbReference type="ARBA" id="ARBA00004141"/>
    </source>
</evidence>
<keyword evidence="4 6" id="KW-0472">Membrane</keyword>
<dbReference type="Proteomes" id="UP000293360">
    <property type="component" value="Unassembled WGS sequence"/>
</dbReference>
<feature type="transmembrane region" description="Helical" evidence="6">
    <location>
        <begin position="95"/>
        <end position="117"/>
    </location>
</feature>
<evidence type="ECO:0000259" key="7">
    <source>
        <dbReference type="Pfam" id="PF20684"/>
    </source>
</evidence>
<evidence type="ECO:0000256" key="2">
    <source>
        <dbReference type="ARBA" id="ARBA00022692"/>
    </source>
</evidence>
<dbReference type="InterPro" id="IPR052337">
    <property type="entry name" value="SAT4-like"/>
</dbReference>
<dbReference type="OrthoDB" id="444631at2759"/>
<feature type="transmembrane region" description="Helical" evidence="6">
    <location>
        <begin position="206"/>
        <end position="226"/>
    </location>
</feature>
<comment type="subcellular location">
    <subcellularLocation>
        <location evidence="1">Membrane</location>
        <topology evidence="1">Multi-pass membrane protein</topology>
    </subcellularLocation>
</comment>
<sequence length="373" mass="41208">MYLAEGNLPGDNNGSQVQIPAIIFCAVTPLFLAIRIWSRKQSRSAIGWDDWMIVISWAFAQIVSGLMLASCAYGFGQHIYNISPENKLMALKLFYTAQTFYKFTTNLTKSSILLLYLRIFVQSWFRITCYVLLVTILTYMVAATASSIWQCSPVARAWDKSLPGTCIDITANWYANAGFSIATDVVILTLPMFPIYQSQLPSSQRLALMVLFALGIFVTITSIQRMRTLAFSSTSPDPTYDVASSVWTVIEQNVAVICACLPMCRCLLARLFPSVFDRAASTSASSSSSWPAPRYPLDLDPQLGGGGESYIRSAVWTRIRDSNAEKFSPRMLPSTGARFCAASDSGSEEYIFETASTMAHAGGAKITQWWGQV</sequence>
<evidence type="ECO:0000313" key="9">
    <source>
        <dbReference type="Proteomes" id="UP000293360"/>
    </source>
</evidence>
<accession>A0A4Q4TG23</accession>
<dbReference type="InterPro" id="IPR049326">
    <property type="entry name" value="Rhodopsin_dom_fungi"/>
</dbReference>
<dbReference type="Pfam" id="PF20684">
    <property type="entry name" value="Fung_rhodopsin"/>
    <property type="match status" value="1"/>
</dbReference>
<organism evidence="8 9">
    <name type="scientific">Monosporascus ibericus</name>
    <dbReference type="NCBI Taxonomy" id="155417"/>
    <lineage>
        <taxon>Eukaryota</taxon>
        <taxon>Fungi</taxon>
        <taxon>Dikarya</taxon>
        <taxon>Ascomycota</taxon>
        <taxon>Pezizomycotina</taxon>
        <taxon>Sordariomycetes</taxon>
        <taxon>Xylariomycetidae</taxon>
        <taxon>Xylariales</taxon>
        <taxon>Xylariales incertae sedis</taxon>
        <taxon>Monosporascus</taxon>
    </lineage>
</organism>
<comment type="caution">
    <text evidence="8">The sequence shown here is derived from an EMBL/GenBank/DDBJ whole genome shotgun (WGS) entry which is preliminary data.</text>
</comment>
<feature type="domain" description="Rhodopsin" evidence="7">
    <location>
        <begin position="34"/>
        <end position="270"/>
    </location>
</feature>
<feature type="transmembrane region" description="Helical" evidence="6">
    <location>
        <begin position="50"/>
        <end position="75"/>
    </location>
</feature>
<evidence type="ECO:0000256" key="5">
    <source>
        <dbReference type="ARBA" id="ARBA00038359"/>
    </source>
</evidence>
<evidence type="ECO:0000313" key="8">
    <source>
        <dbReference type="EMBL" id="RYP05796.1"/>
    </source>
</evidence>
<dbReference type="AlphaFoldDB" id="A0A4Q4TG23"/>